<accession>A0A5C3PWA3</accession>
<feature type="compositionally biased region" description="Polar residues" evidence="1">
    <location>
        <begin position="503"/>
        <end position="525"/>
    </location>
</feature>
<dbReference type="InParanoid" id="A0A5C3PWA3"/>
<evidence type="ECO:0000313" key="4">
    <source>
        <dbReference type="Proteomes" id="UP000308197"/>
    </source>
</evidence>
<feature type="compositionally biased region" description="Polar residues" evidence="1">
    <location>
        <begin position="371"/>
        <end position="385"/>
    </location>
</feature>
<evidence type="ECO:0000256" key="1">
    <source>
        <dbReference type="SAM" id="MobiDB-lite"/>
    </source>
</evidence>
<reference evidence="3 4" key="1">
    <citation type="journal article" date="2019" name="Nat. Ecol. Evol.">
        <title>Megaphylogeny resolves global patterns of mushroom evolution.</title>
        <authorList>
            <person name="Varga T."/>
            <person name="Krizsan K."/>
            <person name="Foldi C."/>
            <person name="Dima B."/>
            <person name="Sanchez-Garcia M."/>
            <person name="Sanchez-Ramirez S."/>
            <person name="Szollosi G.J."/>
            <person name="Szarkandi J.G."/>
            <person name="Papp V."/>
            <person name="Albert L."/>
            <person name="Andreopoulos W."/>
            <person name="Angelini C."/>
            <person name="Antonin V."/>
            <person name="Barry K.W."/>
            <person name="Bougher N.L."/>
            <person name="Buchanan P."/>
            <person name="Buyck B."/>
            <person name="Bense V."/>
            <person name="Catcheside P."/>
            <person name="Chovatia M."/>
            <person name="Cooper J."/>
            <person name="Damon W."/>
            <person name="Desjardin D."/>
            <person name="Finy P."/>
            <person name="Geml J."/>
            <person name="Haridas S."/>
            <person name="Hughes K."/>
            <person name="Justo A."/>
            <person name="Karasinski D."/>
            <person name="Kautmanova I."/>
            <person name="Kiss B."/>
            <person name="Kocsube S."/>
            <person name="Kotiranta H."/>
            <person name="LaButti K.M."/>
            <person name="Lechner B.E."/>
            <person name="Liimatainen K."/>
            <person name="Lipzen A."/>
            <person name="Lukacs Z."/>
            <person name="Mihaltcheva S."/>
            <person name="Morgado L.N."/>
            <person name="Niskanen T."/>
            <person name="Noordeloos M.E."/>
            <person name="Ohm R.A."/>
            <person name="Ortiz-Santana B."/>
            <person name="Ovrebo C."/>
            <person name="Racz N."/>
            <person name="Riley R."/>
            <person name="Savchenko A."/>
            <person name="Shiryaev A."/>
            <person name="Soop K."/>
            <person name="Spirin V."/>
            <person name="Szebenyi C."/>
            <person name="Tomsovsky M."/>
            <person name="Tulloss R.E."/>
            <person name="Uehling J."/>
            <person name="Grigoriev I.V."/>
            <person name="Vagvolgyi C."/>
            <person name="Papp T."/>
            <person name="Martin F.M."/>
            <person name="Miettinen O."/>
            <person name="Hibbett D.S."/>
            <person name="Nagy L.G."/>
        </authorList>
    </citation>
    <scope>NUCLEOTIDE SEQUENCE [LARGE SCALE GENOMIC DNA]</scope>
    <source>
        <strain evidence="3 4">HHB13444</strain>
    </source>
</reference>
<dbReference type="EMBL" id="ML211004">
    <property type="protein sequence ID" value="TFK92158.1"/>
    <property type="molecule type" value="Genomic_DNA"/>
</dbReference>
<sequence>MAAVFLHNAIFTTEPPSLAHPQSGPHPHWQHRAPNRRLPHDRQLSSVSTVTLQTSTSEHSHPTEPLIHPGSSASSVYLDLLARQPTHPSSPPPARGSGLTLRGDPVTARERRTQYEQTVRRRLKRLRWAQRALFVIIGAWAIYNTIRYYLAAWLHPYRERQVIALVLGSCTALCIACNAVSVIISATAPHLGWYYRPRSKHVLLQSFLHYSSSLFVLGPALVNFVLVFLWRNSQDTANSLRGRCRWDIDVVWSGLGGECGDSPAWGYWVAGSLMRLILTAVFLIAYHAVSYKYMVTRRPSRRRHASAIFRHSAASFPTPFRPIETVSSATLPRSGNASDGETHTLRSSRSRIMSGDVSPSGSKVVRRASAASRQESILRSQTPSSGEDRYGRSLNRPPGGYASVPHASPPPQDRDGRSSGSSFAAHFRALVEQVTRETDEAVAYAQNDDEYDFPARYSAMSRDRDDAHVVLGRTIHRMPTIESLGSHEVMSIASMSVGGGFSRPSTRSNTLSNTDGPNSRSASRANSLDAAVSLSISVDGLSAMGGEMASGEVGQLTPSSATSLSGPFYFGTRSTGAHREEYTT</sequence>
<gene>
    <name evidence="3" type="ORF">K466DRAFT_643503</name>
</gene>
<feature type="transmembrane region" description="Helical" evidence="2">
    <location>
        <begin position="132"/>
        <end position="150"/>
    </location>
</feature>
<protein>
    <submittedName>
        <fullName evidence="3">Uncharacterized protein</fullName>
    </submittedName>
</protein>
<feature type="transmembrane region" description="Helical" evidence="2">
    <location>
        <begin position="162"/>
        <end position="186"/>
    </location>
</feature>
<dbReference type="STRING" id="1314778.A0A5C3PWA3"/>
<feature type="region of interest" description="Disordered" evidence="1">
    <location>
        <begin position="327"/>
        <end position="421"/>
    </location>
</feature>
<feature type="region of interest" description="Disordered" evidence="1">
    <location>
        <begin position="548"/>
        <end position="584"/>
    </location>
</feature>
<feature type="compositionally biased region" description="Low complexity" evidence="1">
    <location>
        <begin position="44"/>
        <end position="57"/>
    </location>
</feature>
<name>A0A5C3PWA3_9APHY</name>
<organism evidence="3 4">
    <name type="scientific">Polyporus arcularius HHB13444</name>
    <dbReference type="NCBI Taxonomy" id="1314778"/>
    <lineage>
        <taxon>Eukaryota</taxon>
        <taxon>Fungi</taxon>
        <taxon>Dikarya</taxon>
        <taxon>Basidiomycota</taxon>
        <taxon>Agaricomycotina</taxon>
        <taxon>Agaricomycetes</taxon>
        <taxon>Polyporales</taxon>
        <taxon>Polyporaceae</taxon>
        <taxon>Polyporus</taxon>
    </lineage>
</organism>
<evidence type="ECO:0000313" key="3">
    <source>
        <dbReference type="EMBL" id="TFK92158.1"/>
    </source>
</evidence>
<feature type="region of interest" description="Disordered" evidence="1">
    <location>
        <begin position="84"/>
        <end position="105"/>
    </location>
</feature>
<proteinExistence type="predicted"/>
<keyword evidence="2" id="KW-0812">Transmembrane</keyword>
<keyword evidence="2" id="KW-1133">Transmembrane helix</keyword>
<feature type="region of interest" description="Disordered" evidence="1">
    <location>
        <begin position="498"/>
        <end position="525"/>
    </location>
</feature>
<keyword evidence="4" id="KW-1185">Reference proteome</keyword>
<feature type="transmembrane region" description="Helical" evidence="2">
    <location>
        <begin position="265"/>
        <end position="289"/>
    </location>
</feature>
<feature type="compositionally biased region" description="Basic residues" evidence="1">
    <location>
        <begin position="28"/>
        <end position="37"/>
    </location>
</feature>
<evidence type="ECO:0000256" key="2">
    <source>
        <dbReference type="SAM" id="Phobius"/>
    </source>
</evidence>
<feature type="region of interest" description="Disordered" evidence="1">
    <location>
        <begin position="14"/>
        <end position="68"/>
    </location>
</feature>
<dbReference type="Proteomes" id="UP000308197">
    <property type="component" value="Unassembled WGS sequence"/>
</dbReference>
<dbReference type="AlphaFoldDB" id="A0A5C3PWA3"/>
<feature type="compositionally biased region" description="Polar residues" evidence="1">
    <location>
        <begin position="556"/>
        <end position="565"/>
    </location>
</feature>
<feature type="transmembrane region" description="Helical" evidence="2">
    <location>
        <begin position="207"/>
        <end position="230"/>
    </location>
</feature>
<feature type="compositionally biased region" description="Polar residues" evidence="1">
    <location>
        <begin position="327"/>
        <end position="361"/>
    </location>
</feature>
<keyword evidence="2" id="KW-0472">Membrane</keyword>